<dbReference type="InterPro" id="IPR016181">
    <property type="entry name" value="Acyl_CoA_acyltransferase"/>
</dbReference>
<comment type="caution">
    <text evidence="2">The sequence shown here is derived from an EMBL/GenBank/DDBJ whole genome shotgun (WGS) entry which is preliminary data.</text>
</comment>
<reference evidence="2 3" key="1">
    <citation type="journal article" date="2015" name="Genome Announc.">
        <title>Expanding the biotechnology potential of lactobacilli through comparative genomics of 213 strains and associated genera.</title>
        <authorList>
            <person name="Sun Z."/>
            <person name="Harris H.M."/>
            <person name="McCann A."/>
            <person name="Guo C."/>
            <person name="Argimon S."/>
            <person name="Zhang W."/>
            <person name="Yang X."/>
            <person name="Jeffery I.B."/>
            <person name="Cooney J.C."/>
            <person name="Kagawa T.F."/>
            <person name="Liu W."/>
            <person name="Song Y."/>
            <person name="Salvetti E."/>
            <person name="Wrobel A."/>
            <person name="Rasinkangas P."/>
            <person name="Parkhill J."/>
            <person name="Rea M.C."/>
            <person name="O'Sullivan O."/>
            <person name="Ritari J."/>
            <person name="Douillard F.P."/>
            <person name="Paul Ross R."/>
            <person name="Yang R."/>
            <person name="Briner A.E."/>
            <person name="Felis G.E."/>
            <person name="de Vos W.M."/>
            <person name="Barrangou R."/>
            <person name="Klaenhammer T.R."/>
            <person name="Caufield P.W."/>
            <person name="Cui Y."/>
            <person name="Zhang H."/>
            <person name="O'Toole P.W."/>
        </authorList>
    </citation>
    <scope>NUCLEOTIDE SEQUENCE [LARGE SCALE GENOMIC DNA]</scope>
    <source>
        <strain evidence="2 3">DSM 16982</strain>
    </source>
</reference>
<proteinExistence type="predicted"/>
<dbReference type="PATRIC" id="fig|1423774.3.peg.190"/>
<dbReference type="SUPFAM" id="SSF55729">
    <property type="entry name" value="Acyl-CoA N-acyltransferases (Nat)"/>
    <property type="match status" value="1"/>
</dbReference>
<name>A0A0R1WLE5_9LACO</name>
<accession>A0A0R1WLE5</accession>
<keyword evidence="3" id="KW-1185">Reference proteome</keyword>
<dbReference type="PROSITE" id="PS51186">
    <property type="entry name" value="GNAT"/>
    <property type="match status" value="1"/>
</dbReference>
<evidence type="ECO:0000313" key="2">
    <source>
        <dbReference type="EMBL" id="KRM18704.1"/>
    </source>
</evidence>
<sequence>MNLNKNIIIRNETPADYRAVEKMTREAFWNLYMPGCVEHYLAHILRSASDFIPELDLVVEKDNRIIGNVMYTKAKLIDETGREKTILTFGPVCVDPDFQRQGLSKLLLEKSFTIAKQLNYDAIVIFGMPSNYVSRGFESCLKHHVSLNGTYPTAMLVKELVPGVLKEHQWLYQESPAMNVDMAKVDTFDQTFKPKAKEWQPSQEEFEIISHSTISEN</sequence>
<dbReference type="GO" id="GO:0016747">
    <property type="term" value="F:acyltransferase activity, transferring groups other than amino-acyl groups"/>
    <property type="evidence" value="ECO:0007669"/>
    <property type="project" value="InterPro"/>
</dbReference>
<dbReference type="Pfam" id="PF00583">
    <property type="entry name" value="Acetyltransf_1"/>
    <property type="match status" value="1"/>
</dbReference>
<keyword evidence="2" id="KW-0808">Transferase</keyword>
<evidence type="ECO:0000313" key="3">
    <source>
        <dbReference type="Proteomes" id="UP000051302"/>
    </source>
</evidence>
<dbReference type="EMBL" id="AZFV01000001">
    <property type="protein sequence ID" value="KRM18704.1"/>
    <property type="molecule type" value="Genomic_DNA"/>
</dbReference>
<dbReference type="CDD" id="cd04301">
    <property type="entry name" value="NAT_SF"/>
    <property type="match status" value="1"/>
</dbReference>
<evidence type="ECO:0000259" key="1">
    <source>
        <dbReference type="PROSITE" id="PS51186"/>
    </source>
</evidence>
<dbReference type="Gene3D" id="3.40.630.30">
    <property type="match status" value="1"/>
</dbReference>
<protein>
    <submittedName>
        <fullName evidence="2">Acetyltransferase</fullName>
    </submittedName>
</protein>
<dbReference type="Proteomes" id="UP000051302">
    <property type="component" value="Unassembled WGS sequence"/>
</dbReference>
<dbReference type="STRING" id="1423774.FD31_GL000186"/>
<organism evidence="2 3">
    <name type="scientific">Companilactobacillus nantensis DSM 16982</name>
    <dbReference type="NCBI Taxonomy" id="1423774"/>
    <lineage>
        <taxon>Bacteria</taxon>
        <taxon>Bacillati</taxon>
        <taxon>Bacillota</taxon>
        <taxon>Bacilli</taxon>
        <taxon>Lactobacillales</taxon>
        <taxon>Lactobacillaceae</taxon>
        <taxon>Companilactobacillus</taxon>
    </lineage>
</organism>
<feature type="domain" description="N-acetyltransferase" evidence="1">
    <location>
        <begin position="7"/>
        <end position="158"/>
    </location>
</feature>
<dbReference type="AlphaFoldDB" id="A0A0R1WLE5"/>
<dbReference type="InterPro" id="IPR000182">
    <property type="entry name" value="GNAT_dom"/>
</dbReference>
<gene>
    <name evidence="2" type="ORF">FD31_GL000186</name>
</gene>